<evidence type="ECO:0000256" key="1">
    <source>
        <dbReference type="SAM" id="Phobius"/>
    </source>
</evidence>
<proteinExistence type="predicted"/>
<feature type="domain" description="Uncharacterized protein YyaB-like PH" evidence="2">
    <location>
        <begin position="70"/>
        <end position="141"/>
    </location>
</feature>
<dbReference type="Pfam" id="PF06713">
    <property type="entry name" value="bPH_4"/>
    <property type="match status" value="1"/>
</dbReference>
<dbReference type="GO" id="GO:0030153">
    <property type="term" value="P:bacteriocin immunity"/>
    <property type="evidence" value="ECO:0007669"/>
    <property type="project" value="InterPro"/>
</dbReference>
<gene>
    <name evidence="3" type="ORF">CA13_40230</name>
</gene>
<dbReference type="OrthoDB" id="273247at2"/>
<keyword evidence="4" id="KW-1185">Reference proteome</keyword>
<accession>A0A5C5Z5V0</accession>
<evidence type="ECO:0000313" key="3">
    <source>
        <dbReference type="EMBL" id="TWT82560.1"/>
    </source>
</evidence>
<dbReference type="InterPro" id="IPR009589">
    <property type="entry name" value="PH_YyaB-like"/>
</dbReference>
<dbReference type="RefSeq" id="WP_146399128.1">
    <property type="nucleotide sequence ID" value="NZ_SJPJ01000001.1"/>
</dbReference>
<feature type="transmembrane region" description="Helical" evidence="1">
    <location>
        <begin position="20"/>
        <end position="42"/>
    </location>
</feature>
<name>A0A5C5Z5V0_9BACT</name>
<protein>
    <recommendedName>
        <fullName evidence="2">Uncharacterized protein YyaB-like PH domain-containing protein</fullName>
    </recommendedName>
</protein>
<sequence>MNDAPKTQKPPIRFDSAVDLWLAALLFLAPVIAAFAGIYLILDGNPGDASILFLIGAASLAITGLFTVPCRYTVLEDSVSIRCGLLCYQIPFDQIQSVEKSGSLYSAPALSIRRVAIRTEKRIYLVSPKDRNEFIETLRRIAKID</sequence>
<dbReference type="Proteomes" id="UP000315010">
    <property type="component" value="Unassembled WGS sequence"/>
</dbReference>
<dbReference type="EMBL" id="SJPJ01000001">
    <property type="protein sequence ID" value="TWT82560.1"/>
    <property type="molecule type" value="Genomic_DNA"/>
</dbReference>
<dbReference type="AlphaFoldDB" id="A0A5C5Z5V0"/>
<reference evidence="3 4" key="1">
    <citation type="submission" date="2019-02" db="EMBL/GenBank/DDBJ databases">
        <title>Deep-cultivation of Planctomycetes and their phenomic and genomic characterization uncovers novel biology.</title>
        <authorList>
            <person name="Wiegand S."/>
            <person name="Jogler M."/>
            <person name="Boedeker C."/>
            <person name="Pinto D."/>
            <person name="Vollmers J."/>
            <person name="Rivas-Marin E."/>
            <person name="Kohn T."/>
            <person name="Peeters S.H."/>
            <person name="Heuer A."/>
            <person name="Rast P."/>
            <person name="Oberbeckmann S."/>
            <person name="Bunk B."/>
            <person name="Jeske O."/>
            <person name="Meyerdierks A."/>
            <person name="Storesund J.E."/>
            <person name="Kallscheuer N."/>
            <person name="Luecker S."/>
            <person name="Lage O.M."/>
            <person name="Pohl T."/>
            <person name="Merkel B.J."/>
            <person name="Hornburger P."/>
            <person name="Mueller R.-W."/>
            <person name="Bruemmer F."/>
            <person name="Labrenz M."/>
            <person name="Spormann A.M."/>
            <person name="Op Den Camp H."/>
            <person name="Overmann J."/>
            <person name="Amann R."/>
            <person name="Jetten M.S.M."/>
            <person name="Mascher T."/>
            <person name="Medema M.H."/>
            <person name="Devos D.P."/>
            <person name="Kaster A.-K."/>
            <person name="Ovreas L."/>
            <person name="Rohde M."/>
            <person name="Galperin M.Y."/>
            <person name="Jogler C."/>
        </authorList>
    </citation>
    <scope>NUCLEOTIDE SEQUENCE [LARGE SCALE GENOMIC DNA]</scope>
    <source>
        <strain evidence="3 4">CA13</strain>
    </source>
</reference>
<evidence type="ECO:0000259" key="2">
    <source>
        <dbReference type="Pfam" id="PF06713"/>
    </source>
</evidence>
<feature type="transmembrane region" description="Helical" evidence="1">
    <location>
        <begin position="49"/>
        <end position="68"/>
    </location>
</feature>
<organism evidence="3 4">
    <name type="scientific">Novipirellula herctigrandis</name>
    <dbReference type="NCBI Taxonomy" id="2527986"/>
    <lineage>
        <taxon>Bacteria</taxon>
        <taxon>Pseudomonadati</taxon>
        <taxon>Planctomycetota</taxon>
        <taxon>Planctomycetia</taxon>
        <taxon>Pirellulales</taxon>
        <taxon>Pirellulaceae</taxon>
        <taxon>Novipirellula</taxon>
    </lineage>
</organism>
<comment type="caution">
    <text evidence="3">The sequence shown here is derived from an EMBL/GenBank/DDBJ whole genome shotgun (WGS) entry which is preliminary data.</text>
</comment>
<keyword evidence="1" id="KW-0812">Transmembrane</keyword>
<keyword evidence="1" id="KW-1133">Transmembrane helix</keyword>
<evidence type="ECO:0000313" key="4">
    <source>
        <dbReference type="Proteomes" id="UP000315010"/>
    </source>
</evidence>
<keyword evidence="1" id="KW-0472">Membrane</keyword>